<keyword evidence="4 9" id="KW-0378">Hydrolase</keyword>
<comment type="subcellular location">
    <subcellularLocation>
        <location evidence="1 9">Nucleus</location>
    </subcellularLocation>
</comment>
<accession>A0ABQ6N8I0</accession>
<evidence type="ECO:0000256" key="5">
    <source>
        <dbReference type="ARBA" id="ARBA00022912"/>
    </source>
</evidence>
<dbReference type="Gene3D" id="3.40.50.2300">
    <property type="match status" value="1"/>
</dbReference>
<evidence type="ECO:0000256" key="7">
    <source>
        <dbReference type="ARBA" id="ARBA00047761"/>
    </source>
</evidence>
<protein>
    <recommendedName>
        <fullName evidence="9">RNA polymerase II subunit A C-terminal domain phosphatase SSU72</fullName>
        <shortName evidence="9">CTD phosphatase SSU72</shortName>
        <ecNumber evidence="9">3.1.3.16</ecNumber>
    </recommendedName>
</protein>
<name>A0ABQ6N8I0_9STRA</name>
<dbReference type="PANTHER" id="PTHR20383">
    <property type="entry name" value="RNA POLYMERASE II SUBUNIT A C-TERMINAL DOMAIN PHOSPHATASE"/>
    <property type="match status" value="1"/>
</dbReference>
<keyword evidence="3 9" id="KW-0507">mRNA processing</keyword>
<dbReference type="Proteomes" id="UP001165060">
    <property type="component" value="Unassembled WGS sequence"/>
</dbReference>
<evidence type="ECO:0000256" key="1">
    <source>
        <dbReference type="ARBA" id="ARBA00004123"/>
    </source>
</evidence>
<dbReference type="EMBL" id="BRYB01006877">
    <property type="protein sequence ID" value="GMI49979.1"/>
    <property type="molecule type" value="Genomic_DNA"/>
</dbReference>
<evidence type="ECO:0000256" key="6">
    <source>
        <dbReference type="ARBA" id="ARBA00023242"/>
    </source>
</evidence>
<evidence type="ECO:0000256" key="8">
    <source>
        <dbReference type="ARBA" id="ARBA00048336"/>
    </source>
</evidence>
<sequence>MEAHLLLTNAHMRCDSYGTGSQVKLPGKSAGEPKVFKFGIPYAKMYETLAGEDAAYFTANGILNLTRRGASVKESATRWQDTSSETVASHDVVLAFEERIFDAVIEDLQTRDPGEFKPVLVICLDTKDNPAEAAKAGLTALEMCWRIEKCEDLLSEAGDIIEEFGEQKMKESSVKILYQICYL</sequence>
<evidence type="ECO:0000256" key="9">
    <source>
        <dbReference type="RuleBase" id="RU369031"/>
    </source>
</evidence>
<reference evidence="10 11" key="1">
    <citation type="journal article" date="2023" name="Commun. Biol.">
        <title>Genome analysis of Parmales, the sister group of diatoms, reveals the evolutionary specialization of diatoms from phago-mixotrophs to photoautotrophs.</title>
        <authorList>
            <person name="Ban H."/>
            <person name="Sato S."/>
            <person name="Yoshikawa S."/>
            <person name="Yamada K."/>
            <person name="Nakamura Y."/>
            <person name="Ichinomiya M."/>
            <person name="Sato N."/>
            <person name="Blanc-Mathieu R."/>
            <person name="Endo H."/>
            <person name="Kuwata A."/>
            <person name="Ogata H."/>
        </authorList>
    </citation>
    <scope>NUCLEOTIDE SEQUENCE [LARGE SCALE GENOMIC DNA]</scope>
</reference>
<comment type="catalytic activity">
    <reaction evidence="7 9">
        <text>O-phospho-L-seryl-[protein] + H2O = L-seryl-[protein] + phosphate</text>
        <dbReference type="Rhea" id="RHEA:20629"/>
        <dbReference type="Rhea" id="RHEA-COMP:9863"/>
        <dbReference type="Rhea" id="RHEA-COMP:11604"/>
        <dbReference type="ChEBI" id="CHEBI:15377"/>
        <dbReference type="ChEBI" id="CHEBI:29999"/>
        <dbReference type="ChEBI" id="CHEBI:43474"/>
        <dbReference type="ChEBI" id="CHEBI:83421"/>
        <dbReference type="EC" id="3.1.3.16"/>
    </reaction>
</comment>
<dbReference type="Pfam" id="PF04722">
    <property type="entry name" value="Ssu72"/>
    <property type="match status" value="1"/>
</dbReference>
<dbReference type="EC" id="3.1.3.16" evidence="9"/>
<keyword evidence="11" id="KW-1185">Reference proteome</keyword>
<comment type="catalytic activity">
    <reaction evidence="8 9">
        <text>O-phospho-L-threonyl-[protein] + H2O = L-threonyl-[protein] + phosphate</text>
        <dbReference type="Rhea" id="RHEA:47004"/>
        <dbReference type="Rhea" id="RHEA-COMP:11060"/>
        <dbReference type="Rhea" id="RHEA-COMP:11605"/>
        <dbReference type="ChEBI" id="CHEBI:15377"/>
        <dbReference type="ChEBI" id="CHEBI:30013"/>
        <dbReference type="ChEBI" id="CHEBI:43474"/>
        <dbReference type="ChEBI" id="CHEBI:61977"/>
        <dbReference type="EC" id="3.1.3.16"/>
    </reaction>
</comment>
<evidence type="ECO:0000256" key="4">
    <source>
        <dbReference type="ARBA" id="ARBA00022801"/>
    </source>
</evidence>
<evidence type="ECO:0000256" key="3">
    <source>
        <dbReference type="ARBA" id="ARBA00022664"/>
    </source>
</evidence>
<keyword evidence="6 9" id="KW-0539">Nucleus</keyword>
<comment type="caution">
    <text evidence="10">The sequence shown here is derived from an EMBL/GenBank/DDBJ whole genome shotgun (WGS) entry which is preliminary data.</text>
</comment>
<evidence type="ECO:0000313" key="11">
    <source>
        <dbReference type="Proteomes" id="UP001165060"/>
    </source>
</evidence>
<comment type="similarity">
    <text evidence="2 9">Belongs to the SSU72 phosphatase family.</text>
</comment>
<keyword evidence="5 9" id="KW-0904">Protein phosphatase</keyword>
<gene>
    <name evidence="10" type="ORF">TeGR_g9503</name>
</gene>
<evidence type="ECO:0000313" key="10">
    <source>
        <dbReference type="EMBL" id="GMI49979.1"/>
    </source>
</evidence>
<dbReference type="InterPro" id="IPR006811">
    <property type="entry name" value="RNA_pol_II_suA"/>
</dbReference>
<proteinExistence type="inferred from homology"/>
<evidence type="ECO:0000256" key="2">
    <source>
        <dbReference type="ARBA" id="ARBA00008978"/>
    </source>
</evidence>
<comment type="function">
    <text evidence="9">Protein phosphatase that catalyzes the dephosphorylation of the C-terminal domain of RNA polymerase II. Plays a role in RNA processing and termination.</text>
</comment>
<organism evidence="10 11">
    <name type="scientific">Tetraparma gracilis</name>
    <dbReference type="NCBI Taxonomy" id="2962635"/>
    <lineage>
        <taxon>Eukaryota</taxon>
        <taxon>Sar</taxon>
        <taxon>Stramenopiles</taxon>
        <taxon>Ochrophyta</taxon>
        <taxon>Bolidophyceae</taxon>
        <taxon>Parmales</taxon>
        <taxon>Triparmaceae</taxon>
        <taxon>Tetraparma</taxon>
    </lineage>
</organism>